<evidence type="ECO:0008006" key="5">
    <source>
        <dbReference type="Google" id="ProtNLM"/>
    </source>
</evidence>
<keyword evidence="1" id="KW-0812">Transmembrane</keyword>
<proteinExistence type="predicted"/>
<keyword evidence="1" id="KW-0472">Membrane</keyword>
<feature type="signal peptide" evidence="2">
    <location>
        <begin position="1"/>
        <end position="26"/>
    </location>
</feature>
<feature type="transmembrane region" description="Helical" evidence="1">
    <location>
        <begin position="554"/>
        <end position="571"/>
    </location>
</feature>
<dbReference type="Proteomes" id="UP000240974">
    <property type="component" value="Unassembled WGS sequence"/>
</dbReference>
<reference evidence="3 4" key="1">
    <citation type="journal article" date="2019" name="Int. J. Syst. Evol. Microbiol.">
        <title>Faecalibacillus intestinalis gen. nov., sp. nov. and Faecalibacillus faecis sp. nov., isolated from human faeces.</title>
        <authorList>
            <person name="Seo B."/>
            <person name="Jeon K."/>
            <person name="Baek I."/>
            <person name="Lee Y.M."/>
            <person name="Baek K."/>
            <person name="Ko G."/>
        </authorList>
    </citation>
    <scope>NUCLEOTIDE SEQUENCE [LARGE SCALE GENOMIC DNA]</scope>
    <source>
        <strain evidence="3 4">SNUG30099</strain>
    </source>
</reference>
<gene>
    <name evidence="3" type="ORF">C7U54_10235</name>
</gene>
<organism evidence="3 4">
    <name type="scientific">Faecalibacillus intestinalis</name>
    <dbReference type="NCBI Taxonomy" id="1982626"/>
    <lineage>
        <taxon>Bacteria</taxon>
        <taxon>Bacillati</taxon>
        <taxon>Bacillota</taxon>
        <taxon>Erysipelotrichia</taxon>
        <taxon>Erysipelotrichales</taxon>
        <taxon>Coprobacillaceae</taxon>
        <taxon>Faecalibacillus</taxon>
    </lineage>
</organism>
<keyword evidence="4" id="KW-1185">Reference proteome</keyword>
<dbReference type="RefSeq" id="WP_107030242.1">
    <property type="nucleotide sequence ID" value="NZ_PYLQ01000015.1"/>
</dbReference>
<evidence type="ECO:0000256" key="2">
    <source>
        <dbReference type="SAM" id="SignalP"/>
    </source>
</evidence>
<evidence type="ECO:0000256" key="1">
    <source>
        <dbReference type="SAM" id="Phobius"/>
    </source>
</evidence>
<dbReference type="EMBL" id="PYLQ01000015">
    <property type="protein sequence ID" value="PST39855.1"/>
    <property type="molecule type" value="Genomic_DNA"/>
</dbReference>
<name>A0A2T3FX41_9FIRM</name>
<accession>A0A2T3FX41</accession>
<evidence type="ECO:0000313" key="4">
    <source>
        <dbReference type="Proteomes" id="UP000240974"/>
    </source>
</evidence>
<sequence length="577" mass="62787">MKIKKIFLSMLLMIVAICFCPTKVFATSTIERTTTLDVSKFIQDEENKEEGWSWNSTTNTLTLTNVNFNTGDNMSIVLPSDRDIHIVSNGNNKLISSKTVIYGKKDGPGFIIFGGNGLLELNSKKELPTIDANDLLFESGTVNAIGGSIITMQTIKVDGGYVKVDTSQVSDDGWTDGLYACGSIEISSGTVDIISNRVGIFATGTGHPNPTTGIKITGGNIDVSAKLYGMCSGNNTYKKDVYIETTGTIDFKDSSIGIALANGNLTIKKGNIILKEGNQLYVNSKSNTQGTVTIEKADYTKVNEAKSKVPADLSVYTDESVKALQDALAAVVEDKDVTEQIAVNGYATSIENAIVGLKYKPADYTKVNEAKAKVPNDLNIYTDETVKTLKDALALVEEGKNITEQTTVDGYADAINKAIEGLVKKNISYKVIEGEGETFVKESGKDISIRIDHEYTENVKVEVDDQEVDKVHYKVTKGSTIITFDDMYLNTLAVGTHHVKVTFKDGYATTTLIIKEQTKDNNEKKDTISNNQENVKAENKQEVKKVNTGDNTNIIGITLLLVGSLIVLIYLNKKKTA</sequence>
<dbReference type="Gene3D" id="1.20.1270.90">
    <property type="entry name" value="AF1782-like"/>
    <property type="match status" value="2"/>
</dbReference>
<keyword evidence="2" id="KW-0732">Signal</keyword>
<protein>
    <recommendedName>
        <fullName evidence="5">Carbohydrate-binding domain-containing protein</fullName>
    </recommendedName>
</protein>
<dbReference type="AlphaFoldDB" id="A0A2T3FX41"/>
<feature type="chain" id="PRO_5015592808" description="Carbohydrate-binding domain-containing protein" evidence="2">
    <location>
        <begin position="27"/>
        <end position="577"/>
    </location>
</feature>
<comment type="caution">
    <text evidence="3">The sequence shown here is derived from an EMBL/GenBank/DDBJ whole genome shotgun (WGS) entry which is preliminary data.</text>
</comment>
<keyword evidence="1" id="KW-1133">Transmembrane helix</keyword>
<evidence type="ECO:0000313" key="3">
    <source>
        <dbReference type="EMBL" id="PST39855.1"/>
    </source>
</evidence>